<dbReference type="InterPro" id="IPR011044">
    <property type="entry name" value="Quino_amine_DH_bsu"/>
</dbReference>
<accession>A0A4Q2SNV9</accession>
<dbReference type="Proteomes" id="UP000291101">
    <property type="component" value="Unassembled WGS sequence"/>
</dbReference>
<dbReference type="EMBL" id="SDWV01000020">
    <property type="protein sequence ID" value="RYC05779.1"/>
    <property type="molecule type" value="Genomic_DNA"/>
</dbReference>
<keyword evidence="2" id="KW-1185">Reference proteome</keyword>
<name>A0A4Q2SNV9_9ACTN</name>
<organism evidence="1 2">
    <name type="scientific">Nocardioides zhouii</name>
    <dbReference type="NCBI Taxonomy" id="1168729"/>
    <lineage>
        <taxon>Bacteria</taxon>
        <taxon>Bacillati</taxon>
        <taxon>Actinomycetota</taxon>
        <taxon>Actinomycetes</taxon>
        <taxon>Propionibacteriales</taxon>
        <taxon>Nocardioidaceae</taxon>
        <taxon>Nocardioides</taxon>
    </lineage>
</organism>
<gene>
    <name evidence="1" type="ORF">EUA94_17070</name>
</gene>
<proteinExistence type="predicted"/>
<dbReference type="OrthoDB" id="3779768at2"/>
<dbReference type="RefSeq" id="WP_129428105.1">
    <property type="nucleotide sequence ID" value="NZ_SDWV01000020.1"/>
</dbReference>
<reference evidence="1 2" key="1">
    <citation type="submission" date="2019-01" db="EMBL/GenBank/DDBJ databases">
        <title>Novel species of Nocardioides.</title>
        <authorList>
            <person name="Liu Q."/>
            <person name="X Y.-H."/>
        </authorList>
    </citation>
    <scope>NUCLEOTIDE SEQUENCE [LARGE SCALE GENOMIC DNA]</scope>
    <source>
        <strain evidence="1 2">HLT2-9</strain>
    </source>
</reference>
<evidence type="ECO:0008006" key="3">
    <source>
        <dbReference type="Google" id="ProtNLM"/>
    </source>
</evidence>
<evidence type="ECO:0000313" key="1">
    <source>
        <dbReference type="EMBL" id="RYC05779.1"/>
    </source>
</evidence>
<protein>
    <recommendedName>
        <fullName evidence="3">WD40 repeat domain-containing protein</fullName>
    </recommendedName>
</protein>
<dbReference type="SUPFAM" id="SSF50969">
    <property type="entry name" value="YVTN repeat-like/Quinoprotein amine dehydrogenase"/>
    <property type="match status" value="1"/>
</dbReference>
<dbReference type="AlphaFoldDB" id="A0A4Q2SNV9"/>
<sequence length="314" mass="34011">MSAVSAPTVDDAPVGRGMLLAQLNLFSTDDNAEAIRVGHPYLMTQTGKWRQFDLQRYGFGARAYGELSMALSRDGRRVALADPSGLVTVDLRDNTFRRFDVPGDLPVDVDHAVALEWSEDAATLFFKDRNGRGACGPKGCALDVTTGGLSKVPYNKFYATPGVVGETFEVQGANSSHPARVITHQVGIAPSVVNLDFRLFPTTGGGPAAASHLAFPQCSRNRRARDTSGVVVVDPSTGEVVAMLANERSGECHLGAQVWLTNRHLLVDDWRSGGLWLWDVHSERVVRVATSHTTGVNMKVAREVMAQRLQANLQ</sequence>
<comment type="caution">
    <text evidence="1">The sequence shown here is derived from an EMBL/GenBank/DDBJ whole genome shotgun (WGS) entry which is preliminary data.</text>
</comment>
<evidence type="ECO:0000313" key="2">
    <source>
        <dbReference type="Proteomes" id="UP000291101"/>
    </source>
</evidence>